<evidence type="ECO:0000256" key="6">
    <source>
        <dbReference type="SAM" id="SignalP"/>
    </source>
</evidence>
<dbReference type="Ensembl" id="ENSDCDT00010052207.1">
    <property type="protein sequence ID" value="ENSDCDP00010042175.1"/>
    <property type="gene ID" value="ENSDCDG00010026597.1"/>
</dbReference>
<accession>A0AAY4D9C6</accession>
<dbReference type="AlphaFoldDB" id="A0AAY4D9C6"/>
<dbReference type="Pfam" id="PF01391">
    <property type="entry name" value="Collagen"/>
    <property type="match status" value="2"/>
</dbReference>
<evidence type="ECO:0000256" key="1">
    <source>
        <dbReference type="ARBA" id="ARBA00004498"/>
    </source>
</evidence>
<dbReference type="GO" id="GO:0005581">
    <property type="term" value="C:collagen trimer"/>
    <property type="evidence" value="ECO:0007669"/>
    <property type="project" value="UniProtKB-KW"/>
</dbReference>
<evidence type="ECO:0000256" key="2">
    <source>
        <dbReference type="ARBA" id="ARBA00022525"/>
    </source>
</evidence>
<proteinExistence type="predicted"/>
<dbReference type="PRINTS" id="PR00007">
    <property type="entry name" value="COMPLEMNTC1Q"/>
</dbReference>
<evidence type="ECO:0000256" key="3">
    <source>
        <dbReference type="ARBA" id="ARBA00022530"/>
    </source>
</evidence>
<protein>
    <recommendedName>
        <fullName evidence="7">C1q domain-containing protein</fullName>
    </recommendedName>
</protein>
<dbReference type="PROSITE" id="PS50871">
    <property type="entry name" value="C1Q"/>
    <property type="match status" value="1"/>
</dbReference>
<keyword evidence="2" id="KW-0964">Secreted</keyword>
<evidence type="ECO:0000313" key="8">
    <source>
        <dbReference type="Ensembl" id="ENSDCDP00010042175.1"/>
    </source>
</evidence>
<reference evidence="8" key="3">
    <citation type="submission" date="2025-09" db="UniProtKB">
        <authorList>
            <consortium name="Ensembl"/>
        </authorList>
    </citation>
    <scope>IDENTIFICATION</scope>
</reference>
<dbReference type="GeneTree" id="ENSGT00940000155435"/>
<dbReference type="InterPro" id="IPR001073">
    <property type="entry name" value="C1q_dom"/>
</dbReference>
<dbReference type="InterPro" id="IPR050392">
    <property type="entry name" value="Collagen/C1q_domain"/>
</dbReference>
<dbReference type="Pfam" id="PF00386">
    <property type="entry name" value="C1q"/>
    <property type="match status" value="1"/>
</dbReference>
<feature type="domain" description="C1q" evidence="7">
    <location>
        <begin position="202"/>
        <end position="335"/>
    </location>
</feature>
<keyword evidence="9" id="KW-1185">Reference proteome</keyword>
<evidence type="ECO:0000256" key="4">
    <source>
        <dbReference type="ARBA" id="ARBA00022729"/>
    </source>
</evidence>
<feature type="compositionally biased region" description="Low complexity" evidence="5">
    <location>
        <begin position="127"/>
        <end position="140"/>
    </location>
</feature>
<evidence type="ECO:0000256" key="5">
    <source>
        <dbReference type="SAM" id="MobiDB-lite"/>
    </source>
</evidence>
<feature type="region of interest" description="Disordered" evidence="5">
    <location>
        <begin position="65"/>
        <end position="199"/>
    </location>
</feature>
<dbReference type="SMART" id="SM00110">
    <property type="entry name" value="C1Q"/>
    <property type="match status" value="1"/>
</dbReference>
<dbReference type="InterPro" id="IPR008160">
    <property type="entry name" value="Collagen"/>
</dbReference>
<reference evidence="8 9" key="1">
    <citation type="submission" date="2020-06" db="EMBL/GenBank/DDBJ databases">
        <authorList>
            <consortium name="Wellcome Sanger Institute Data Sharing"/>
        </authorList>
    </citation>
    <scope>NUCLEOTIDE SEQUENCE [LARGE SCALE GENOMIC DNA]</scope>
</reference>
<reference evidence="8" key="2">
    <citation type="submission" date="2025-08" db="UniProtKB">
        <authorList>
            <consortium name="Ensembl"/>
        </authorList>
    </citation>
    <scope>IDENTIFICATION</scope>
</reference>
<dbReference type="SUPFAM" id="SSF49842">
    <property type="entry name" value="TNF-like"/>
    <property type="match status" value="1"/>
</dbReference>
<evidence type="ECO:0000259" key="7">
    <source>
        <dbReference type="PROSITE" id="PS50871"/>
    </source>
</evidence>
<dbReference type="PANTHER" id="PTHR15427">
    <property type="entry name" value="EMILIN ELASTIN MICROFIBRIL INTERFACE-LOCATED PROTEIN ELASTIN MICROFIBRIL INTERFACER"/>
    <property type="match status" value="1"/>
</dbReference>
<dbReference type="Proteomes" id="UP000694580">
    <property type="component" value="Chromosome 19"/>
</dbReference>
<dbReference type="InterPro" id="IPR008983">
    <property type="entry name" value="Tumour_necrosis_fac-like_dom"/>
</dbReference>
<organism evidence="8 9">
    <name type="scientific">Denticeps clupeoides</name>
    <name type="common">denticle herring</name>
    <dbReference type="NCBI Taxonomy" id="299321"/>
    <lineage>
        <taxon>Eukaryota</taxon>
        <taxon>Metazoa</taxon>
        <taxon>Chordata</taxon>
        <taxon>Craniata</taxon>
        <taxon>Vertebrata</taxon>
        <taxon>Euteleostomi</taxon>
        <taxon>Actinopterygii</taxon>
        <taxon>Neopterygii</taxon>
        <taxon>Teleostei</taxon>
        <taxon>Clupei</taxon>
        <taxon>Clupeiformes</taxon>
        <taxon>Denticipitoidei</taxon>
        <taxon>Denticipitidae</taxon>
        <taxon>Denticeps</taxon>
    </lineage>
</organism>
<name>A0AAY4D9C6_9TELE</name>
<keyword evidence="3" id="KW-0272">Extracellular matrix</keyword>
<feature type="signal peptide" evidence="6">
    <location>
        <begin position="1"/>
        <end position="18"/>
    </location>
</feature>
<evidence type="ECO:0000313" key="9">
    <source>
        <dbReference type="Proteomes" id="UP000694580"/>
    </source>
</evidence>
<sequence length="336" mass="33856">MCEMLLLLLGAIFSVAISQEHRMLGNGNTPMDPFGPGGGADTCVFPGCALIYHFPSCSVSGDKGDPGIAGPSGEPGAKGDDGMCPGPCIPSEGLPGGPGLPGPAGVRGLPGVDGVPGPKGQKGDMGVTGKPGDPGVVGPKGNQGADGQCNCKDGANGTNGQPGPKGNKGDQGPQGVQGVTGENGAKGDQGDMGPIGVPGPCSPAVQSAFSAALTASFPSPNRPVLFTRVIYNLQNNYDPAVGVFIAPVNGTYSFSYHLTVSDRVLKVGLFLNFLPVVKTTESTQLGTASQQVVLHLNRQDMVWIQVKDSASNGMFTSSEASSTFSGYLGAVLPISE</sequence>
<keyword evidence="4 6" id="KW-0732">Signal</keyword>
<comment type="subcellular location">
    <subcellularLocation>
        <location evidence="1">Secreted</location>
        <location evidence="1">Extracellular space</location>
        <location evidence="1">Extracellular matrix</location>
    </subcellularLocation>
</comment>
<dbReference type="Gene3D" id="2.60.120.40">
    <property type="match status" value="1"/>
</dbReference>
<feature type="chain" id="PRO_5044283744" description="C1q domain-containing protein" evidence="6">
    <location>
        <begin position="19"/>
        <end position="336"/>
    </location>
</feature>
<dbReference type="PANTHER" id="PTHR15427:SF21">
    <property type="entry name" value="COMPLEMENT C1Q AND TUMOR NECROSIS FACTOR-RELATED PROTEIN 9A"/>
    <property type="match status" value="1"/>
</dbReference>